<keyword evidence="3" id="KW-1185">Reference proteome</keyword>
<dbReference type="InterPro" id="IPR011852">
    <property type="entry name" value="TRAP_TAXI"/>
</dbReference>
<keyword evidence="2" id="KW-0675">Receptor</keyword>
<evidence type="ECO:0000313" key="3">
    <source>
        <dbReference type="Proteomes" id="UP000542813"/>
    </source>
</evidence>
<protein>
    <submittedName>
        <fullName evidence="2">TRAP transporter TAXI family solute receptor</fullName>
    </submittedName>
</protein>
<dbReference type="PROSITE" id="PS51257">
    <property type="entry name" value="PROKAR_LIPOPROTEIN"/>
    <property type="match status" value="1"/>
</dbReference>
<name>A0A7W9GTJ7_9ACTN</name>
<evidence type="ECO:0000313" key="2">
    <source>
        <dbReference type="EMBL" id="MBB5789782.1"/>
    </source>
</evidence>
<dbReference type="PANTHER" id="PTHR42941:SF1">
    <property type="entry name" value="SLL1037 PROTEIN"/>
    <property type="match status" value="1"/>
</dbReference>
<dbReference type="AlphaFoldDB" id="A0A7W9GTJ7"/>
<feature type="chain" id="PRO_5039694018" evidence="1">
    <location>
        <begin position="21"/>
        <end position="320"/>
    </location>
</feature>
<evidence type="ECO:0000256" key="1">
    <source>
        <dbReference type="SAM" id="SignalP"/>
    </source>
</evidence>
<organism evidence="2 3">
    <name type="scientific">Jiangella mangrovi</name>
    <dbReference type="NCBI Taxonomy" id="1524084"/>
    <lineage>
        <taxon>Bacteria</taxon>
        <taxon>Bacillati</taxon>
        <taxon>Actinomycetota</taxon>
        <taxon>Actinomycetes</taxon>
        <taxon>Jiangellales</taxon>
        <taxon>Jiangellaceae</taxon>
        <taxon>Jiangella</taxon>
    </lineage>
</organism>
<dbReference type="PANTHER" id="PTHR42941">
    <property type="entry name" value="SLL1037 PROTEIN"/>
    <property type="match status" value="1"/>
</dbReference>
<dbReference type="SUPFAM" id="SSF53850">
    <property type="entry name" value="Periplasmic binding protein-like II"/>
    <property type="match status" value="1"/>
</dbReference>
<dbReference type="Proteomes" id="UP000542813">
    <property type="component" value="Unassembled WGS sequence"/>
</dbReference>
<feature type="signal peptide" evidence="1">
    <location>
        <begin position="1"/>
        <end position="20"/>
    </location>
</feature>
<dbReference type="Pfam" id="PF16868">
    <property type="entry name" value="NMT1_3"/>
    <property type="match status" value="1"/>
</dbReference>
<reference evidence="2 3" key="1">
    <citation type="submission" date="2020-08" db="EMBL/GenBank/DDBJ databases">
        <title>Sequencing the genomes of 1000 actinobacteria strains.</title>
        <authorList>
            <person name="Klenk H.-P."/>
        </authorList>
    </citation>
    <scope>NUCLEOTIDE SEQUENCE [LARGE SCALE GENOMIC DNA]</scope>
    <source>
        <strain evidence="2 3">DSM 102122</strain>
    </source>
</reference>
<dbReference type="EMBL" id="JACHMM010000001">
    <property type="protein sequence ID" value="MBB5789782.1"/>
    <property type="molecule type" value="Genomic_DNA"/>
</dbReference>
<keyword evidence="1" id="KW-0732">Signal</keyword>
<gene>
    <name evidence="2" type="ORF">HD601_004357</name>
</gene>
<comment type="caution">
    <text evidence="2">The sequence shown here is derived from an EMBL/GenBank/DDBJ whole genome shotgun (WGS) entry which is preliminary data.</text>
</comment>
<dbReference type="RefSeq" id="WP_184825377.1">
    <property type="nucleotide sequence ID" value="NZ_JACHMM010000001.1"/>
</dbReference>
<dbReference type="NCBIfam" id="TIGR02122">
    <property type="entry name" value="TRAP_TAXI"/>
    <property type="match status" value="1"/>
</dbReference>
<proteinExistence type="predicted"/>
<accession>A0A7W9GTJ7</accession>
<sequence>MRRVRAVLAAAALTAVVATTGGCVGGGPEPAAAAAPIVVAGGGTTGVYYSYGDRLAGELAERLGVGASVAETAGSVENLGLVATGEALLGFTAADAAADAVAGRAPFDGPLPIRSVARLYDDLVHVVVPAASDVTELGDLRGRRVSLGAVGSGTEVIARRLLAAAGVAEGELLLDPLGIDASIAALREGRLDAFFWSGGLPTPGVAELAAAVPIRLVELRPVIDEVSRAHGGVYRQAVVPAGAYGLAEPVVTMAVPNFLVTSAEADEAVIAEVTGILFDRRAAIAEGVAAAAQLNGRRAIYTGPVELHPGALRHYRERKP</sequence>
<dbReference type="Gene3D" id="3.40.190.10">
    <property type="entry name" value="Periplasmic binding protein-like II"/>
    <property type="match status" value="2"/>
</dbReference>